<feature type="region of interest" description="Disordered" evidence="2">
    <location>
        <begin position="1"/>
        <end position="41"/>
    </location>
</feature>
<feature type="coiled-coil region" evidence="1">
    <location>
        <begin position="95"/>
        <end position="129"/>
    </location>
</feature>
<gene>
    <name evidence="3" type="ORF">CBR_g6342</name>
</gene>
<name>A0A388KJI0_CHABU</name>
<dbReference type="Proteomes" id="UP000265515">
    <property type="component" value="Unassembled WGS sequence"/>
</dbReference>
<reference evidence="3 4" key="1">
    <citation type="journal article" date="2018" name="Cell">
        <title>The Chara Genome: Secondary Complexity and Implications for Plant Terrestrialization.</title>
        <authorList>
            <person name="Nishiyama T."/>
            <person name="Sakayama H."/>
            <person name="Vries J.D."/>
            <person name="Buschmann H."/>
            <person name="Saint-Marcoux D."/>
            <person name="Ullrich K.K."/>
            <person name="Haas F.B."/>
            <person name="Vanderstraeten L."/>
            <person name="Becker D."/>
            <person name="Lang D."/>
            <person name="Vosolsobe S."/>
            <person name="Rombauts S."/>
            <person name="Wilhelmsson P.K.I."/>
            <person name="Janitza P."/>
            <person name="Kern R."/>
            <person name="Heyl A."/>
            <person name="Rumpler F."/>
            <person name="Villalobos L.I.A.C."/>
            <person name="Clay J.M."/>
            <person name="Skokan R."/>
            <person name="Toyoda A."/>
            <person name="Suzuki Y."/>
            <person name="Kagoshima H."/>
            <person name="Schijlen E."/>
            <person name="Tajeshwar N."/>
            <person name="Catarino B."/>
            <person name="Hetherington A.J."/>
            <person name="Saltykova A."/>
            <person name="Bonnot C."/>
            <person name="Breuninger H."/>
            <person name="Symeonidi A."/>
            <person name="Radhakrishnan G.V."/>
            <person name="Van Nieuwerburgh F."/>
            <person name="Deforce D."/>
            <person name="Chang C."/>
            <person name="Karol K.G."/>
            <person name="Hedrich R."/>
            <person name="Ulvskov P."/>
            <person name="Glockner G."/>
            <person name="Delwiche C.F."/>
            <person name="Petrasek J."/>
            <person name="Van de Peer Y."/>
            <person name="Friml J."/>
            <person name="Beilby M."/>
            <person name="Dolan L."/>
            <person name="Kohara Y."/>
            <person name="Sugano S."/>
            <person name="Fujiyama A."/>
            <person name="Delaux P.-M."/>
            <person name="Quint M."/>
            <person name="TheiBen G."/>
            <person name="Hagemann M."/>
            <person name="Harholt J."/>
            <person name="Dunand C."/>
            <person name="Zachgo S."/>
            <person name="Langdale J."/>
            <person name="Maumus F."/>
            <person name="Straeten D.V.D."/>
            <person name="Gould S.B."/>
            <person name="Rensing S.A."/>
        </authorList>
    </citation>
    <scope>NUCLEOTIDE SEQUENCE [LARGE SCALE GENOMIC DNA]</scope>
    <source>
        <strain evidence="3 4">S276</strain>
    </source>
</reference>
<feature type="compositionally biased region" description="Basic and acidic residues" evidence="2">
    <location>
        <begin position="28"/>
        <end position="41"/>
    </location>
</feature>
<keyword evidence="1" id="KW-0175">Coiled coil</keyword>
<evidence type="ECO:0000256" key="1">
    <source>
        <dbReference type="SAM" id="Coils"/>
    </source>
</evidence>
<keyword evidence="4" id="KW-1185">Reference proteome</keyword>
<dbReference type="EMBL" id="BFEA01000127">
    <property type="protein sequence ID" value="GBG70210.1"/>
    <property type="molecule type" value="Genomic_DNA"/>
</dbReference>
<proteinExistence type="predicted"/>
<dbReference type="Gramene" id="GBG70210">
    <property type="protein sequence ID" value="GBG70210"/>
    <property type="gene ID" value="CBR_g6342"/>
</dbReference>
<evidence type="ECO:0000313" key="4">
    <source>
        <dbReference type="Proteomes" id="UP000265515"/>
    </source>
</evidence>
<evidence type="ECO:0000256" key="2">
    <source>
        <dbReference type="SAM" id="MobiDB-lite"/>
    </source>
</evidence>
<accession>A0A388KJI0</accession>
<evidence type="ECO:0000313" key="3">
    <source>
        <dbReference type="EMBL" id="GBG70210.1"/>
    </source>
</evidence>
<comment type="caution">
    <text evidence="3">The sequence shown here is derived from an EMBL/GenBank/DDBJ whole genome shotgun (WGS) entry which is preliminary data.</text>
</comment>
<feature type="compositionally biased region" description="Basic and acidic residues" evidence="2">
    <location>
        <begin position="8"/>
        <end position="20"/>
    </location>
</feature>
<sequence>MVGCSSSRNKEEAEDAEKARLLTIEQQRQQDEAAAKAADEERIQRREKIFNEERALLTMAVDWGAKIALLLSHLTDLLVTCIAQQEDIHNLDDAVQTHNQMFDQVNSRLQELEQTVAALVSNSSNTSNRLEALEIDVGSLKDGVQLQQTATQQLEQRICTSATHSRLEPRETTPKFDGQEIFCDSTKTDPIPWFHKFDLKLQLHHVSEHKHHLYLYSRSGGACQAWFDNLLSKYGVVAADLYTKISWDDLKAAWHKRFQVEPPEIKAMDKLMTFEKGTLPSVDWIAKYQRLTSVPVIQMGFKAVKHYFILR</sequence>
<dbReference type="AlphaFoldDB" id="A0A388KJI0"/>
<protein>
    <submittedName>
        <fullName evidence="3">Uncharacterized protein</fullName>
    </submittedName>
</protein>
<organism evidence="3 4">
    <name type="scientific">Chara braunii</name>
    <name type="common">Braun's stonewort</name>
    <dbReference type="NCBI Taxonomy" id="69332"/>
    <lineage>
        <taxon>Eukaryota</taxon>
        <taxon>Viridiplantae</taxon>
        <taxon>Streptophyta</taxon>
        <taxon>Charophyceae</taxon>
        <taxon>Charales</taxon>
        <taxon>Characeae</taxon>
        <taxon>Chara</taxon>
    </lineage>
</organism>